<feature type="compositionally biased region" description="Basic and acidic residues" evidence="1">
    <location>
        <begin position="36"/>
        <end position="45"/>
    </location>
</feature>
<feature type="region of interest" description="Disordered" evidence="1">
    <location>
        <begin position="1"/>
        <end position="50"/>
    </location>
</feature>
<keyword evidence="3" id="KW-1185">Reference proteome</keyword>
<dbReference type="EMBL" id="LWDG02000979">
    <property type="protein sequence ID" value="KAE8261486.1"/>
    <property type="molecule type" value="Genomic_DNA"/>
</dbReference>
<proteinExistence type="predicted"/>
<name>A0A8X7N2R0_9BASI</name>
<feature type="compositionally biased region" description="Low complexity" evidence="1">
    <location>
        <begin position="1"/>
        <end position="13"/>
    </location>
</feature>
<organism evidence="2 3">
    <name type="scientific">Tilletia walkeri</name>
    <dbReference type="NCBI Taxonomy" id="117179"/>
    <lineage>
        <taxon>Eukaryota</taxon>
        <taxon>Fungi</taxon>
        <taxon>Dikarya</taxon>
        <taxon>Basidiomycota</taxon>
        <taxon>Ustilaginomycotina</taxon>
        <taxon>Exobasidiomycetes</taxon>
        <taxon>Tilletiales</taxon>
        <taxon>Tilletiaceae</taxon>
        <taxon>Tilletia</taxon>
    </lineage>
</organism>
<feature type="compositionally biased region" description="Low complexity" evidence="1">
    <location>
        <begin position="20"/>
        <end position="30"/>
    </location>
</feature>
<comment type="caution">
    <text evidence="2">The sequence shown here is derived from an EMBL/GenBank/DDBJ whole genome shotgun (WGS) entry which is preliminary data.</text>
</comment>
<dbReference type="Proteomes" id="UP000078113">
    <property type="component" value="Unassembled WGS sequence"/>
</dbReference>
<dbReference type="AlphaFoldDB" id="A0A8X7N2R0"/>
<accession>A0A8X7N2R0</accession>
<protein>
    <submittedName>
        <fullName evidence="2">Uncharacterized protein</fullName>
    </submittedName>
</protein>
<reference evidence="2" key="2">
    <citation type="journal article" date="2019" name="IMA Fungus">
        <title>Genome sequencing and comparison of five Tilletia species to identify candidate genes for the detection of regulated species infecting wheat.</title>
        <authorList>
            <person name="Nguyen H.D.T."/>
            <person name="Sultana T."/>
            <person name="Kesanakurti P."/>
            <person name="Hambleton S."/>
        </authorList>
    </citation>
    <scope>NUCLEOTIDE SEQUENCE</scope>
    <source>
        <strain evidence="2">DAOMC 236422</strain>
    </source>
</reference>
<gene>
    <name evidence="2" type="ORF">A4X09_0g7656</name>
</gene>
<evidence type="ECO:0000313" key="3">
    <source>
        <dbReference type="Proteomes" id="UP000078113"/>
    </source>
</evidence>
<reference evidence="2" key="1">
    <citation type="submission" date="2016-04" db="EMBL/GenBank/DDBJ databases">
        <authorList>
            <person name="Nguyen H.D."/>
            <person name="Samba Siva P."/>
            <person name="Cullis J."/>
            <person name="Levesque C.A."/>
            <person name="Hambleton S."/>
        </authorList>
    </citation>
    <scope>NUCLEOTIDE SEQUENCE</scope>
    <source>
        <strain evidence="2">DAOMC 236422</strain>
    </source>
</reference>
<sequence length="169" mass="18415">MDSSDSSLTSLDDYFTMSGTTTNNNANSNNPRQKRHDPSGGSDHRPNKRLIGSIEAGDNSINVVFQSGVSQDTLDSAKCSTLPPGEQHSFLTEMDRTDFATIPIRVKMTTSGSRWVRMTRGSPTNRTFSLTPKARKHILQPFAEARRLLSASAAAISSATAELLLRTLD</sequence>
<evidence type="ECO:0000256" key="1">
    <source>
        <dbReference type="SAM" id="MobiDB-lite"/>
    </source>
</evidence>
<evidence type="ECO:0000313" key="2">
    <source>
        <dbReference type="EMBL" id="KAE8261486.1"/>
    </source>
</evidence>